<reference evidence="1" key="1">
    <citation type="submission" date="2019-06" db="EMBL/GenBank/DDBJ databases">
        <authorList>
            <person name="Le Quere A."/>
            <person name="Colella S."/>
        </authorList>
    </citation>
    <scope>NUCLEOTIDE SEQUENCE</scope>
    <source>
        <strain evidence="1">EmedicaeMD41</strain>
    </source>
</reference>
<gene>
    <name evidence="1" type="ORF">EMEDMD4_790395</name>
</gene>
<dbReference type="AlphaFoldDB" id="A0A508X683"/>
<proteinExistence type="predicted"/>
<organism evidence="1">
    <name type="scientific">Sinorhizobium medicae</name>
    <dbReference type="NCBI Taxonomy" id="110321"/>
    <lineage>
        <taxon>Bacteria</taxon>
        <taxon>Pseudomonadati</taxon>
        <taxon>Pseudomonadota</taxon>
        <taxon>Alphaproteobacteria</taxon>
        <taxon>Hyphomicrobiales</taxon>
        <taxon>Rhizobiaceae</taxon>
        <taxon>Sinorhizobium/Ensifer group</taxon>
        <taxon>Sinorhizobium</taxon>
    </lineage>
</organism>
<dbReference type="Proteomes" id="UP000507954">
    <property type="component" value="Unassembled WGS sequence"/>
</dbReference>
<name>A0A508X683_9HYPH</name>
<sequence>MGEPRGSNRCSPSRVAAAFACSGKLWPVYEANLSSPALCLRDGQIDFGSLLLDMARRATDQQVA</sequence>
<accession>A0A508X683</accession>
<dbReference type="EMBL" id="CABFNB010000149">
    <property type="protein sequence ID" value="VTZ65371.1"/>
    <property type="molecule type" value="Genomic_DNA"/>
</dbReference>
<evidence type="ECO:0000313" key="1">
    <source>
        <dbReference type="EMBL" id="VTZ65371.1"/>
    </source>
</evidence>
<protein>
    <submittedName>
        <fullName evidence="1">Uncharacterized protein</fullName>
    </submittedName>
</protein>